<sequence>MASDLIFTDDYTCWLDSLCEMPSELSHAPPPRFTSDSDYFGCDHLSSAFDYGSGYLAPEFAQIPSFGLLRVPSPPRFSSVTGTPAQHGISLSQNDSPRVHVSSLLFPAIGSPSIPLPPSQLPFQDASPFNADLDPTLWSGHVASGVGSTLYRPVSLPAFAPAHETVQDTSCVSMLQVTEQRNLVNLDAGFTELPSANNMQFSELLISSPKPDMAVASGHSTVDAGAPGNQPMTVNGPEHIPSFSPSMTGCIAPAPAFSQNLAGKQDIISGTSRYSNAPKTARYSLYPTSLVPSSPSSPSSTSPSFSFLSSSSSSPSGSTSFVGKSSRAARQSIRRNKKAATVTIISTPEWLYCSECNYKVSVKRHSDIERHMTTHKRKVDYVCVGLPLEVIEEKKIAVDFRQCRQVGYLLMIQRHHPLFPELHFYHYVLSAASLNQTKQADRVAFHAFGRC</sequence>
<name>A0A1C7LRC9_GRIFR</name>
<evidence type="ECO:0000313" key="3">
    <source>
        <dbReference type="Proteomes" id="UP000092993"/>
    </source>
</evidence>
<evidence type="ECO:0008006" key="4">
    <source>
        <dbReference type="Google" id="ProtNLM"/>
    </source>
</evidence>
<protein>
    <recommendedName>
        <fullName evidence="4">C2H2-type domain-containing protein</fullName>
    </recommendedName>
</protein>
<dbReference type="AlphaFoldDB" id="A0A1C7LRC9"/>
<keyword evidence="3" id="KW-1185">Reference proteome</keyword>
<proteinExistence type="predicted"/>
<organism evidence="2 3">
    <name type="scientific">Grifola frondosa</name>
    <name type="common">Maitake</name>
    <name type="synonym">Polyporus frondosus</name>
    <dbReference type="NCBI Taxonomy" id="5627"/>
    <lineage>
        <taxon>Eukaryota</taxon>
        <taxon>Fungi</taxon>
        <taxon>Dikarya</taxon>
        <taxon>Basidiomycota</taxon>
        <taxon>Agaricomycotina</taxon>
        <taxon>Agaricomycetes</taxon>
        <taxon>Polyporales</taxon>
        <taxon>Grifolaceae</taxon>
        <taxon>Grifola</taxon>
    </lineage>
</organism>
<gene>
    <name evidence="2" type="ORF">A0H81_13597</name>
</gene>
<evidence type="ECO:0000256" key="1">
    <source>
        <dbReference type="SAM" id="MobiDB-lite"/>
    </source>
</evidence>
<feature type="region of interest" description="Disordered" evidence="1">
    <location>
        <begin position="289"/>
        <end position="333"/>
    </location>
</feature>
<dbReference type="EMBL" id="LUGG01000031">
    <property type="protein sequence ID" value="OBZ66459.1"/>
    <property type="molecule type" value="Genomic_DNA"/>
</dbReference>
<feature type="compositionally biased region" description="Low complexity" evidence="1">
    <location>
        <begin position="289"/>
        <end position="326"/>
    </location>
</feature>
<comment type="caution">
    <text evidence="2">The sequence shown here is derived from an EMBL/GenBank/DDBJ whole genome shotgun (WGS) entry which is preliminary data.</text>
</comment>
<accession>A0A1C7LRC9</accession>
<reference evidence="2 3" key="1">
    <citation type="submission" date="2016-03" db="EMBL/GenBank/DDBJ databases">
        <title>Whole genome sequencing of Grifola frondosa 9006-11.</title>
        <authorList>
            <person name="Min B."/>
            <person name="Park H."/>
            <person name="Kim J.-G."/>
            <person name="Cho H."/>
            <person name="Oh Y.-L."/>
            <person name="Kong W.-S."/>
            <person name="Choi I.-G."/>
        </authorList>
    </citation>
    <scope>NUCLEOTIDE SEQUENCE [LARGE SCALE GENOMIC DNA]</scope>
    <source>
        <strain evidence="2 3">9006-11</strain>
    </source>
</reference>
<evidence type="ECO:0000313" key="2">
    <source>
        <dbReference type="EMBL" id="OBZ66459.1"/>
    </source>
</evidence>
<dbReference type="Proteomes" id="UP000092993">
    <property type="component" value="Unassembled WGS sequence"/>
</dbReference>